<dbReference type="Pfam" id="PF20431">
    <property type="entry name" value="E_motif"/>
    <property type="match status" value="1"/>
</dbReference>
<dbReference type="OrthoDB" id="185373at2759"/>
<dbReference type="FunFam" id="1.25.40.10:FF:000381">
    <property type="entry name" value="Pentatricopeptide repeat-containing protein"/>
    <property type="match status" value="1"/>
</dbReference>
<evidence type="ECO:0000256" key="3">
    <source>
        <dbReference type="PROSITE-ProRule" id="PRU00708"/>
    </source>
</evidence>
<dbReference type="InterPro" id="IPR011990">
    <property type="entry name" value="TPR-like_helical_dom_sf"/>
</dbReference>
<sequence length="998" mass="111200">MLYFPHCAHSHLRKLSFLSPNIARLVGSKHLLKTAPFNVVALFPSSHNRKRHLPVLCSHPNGKSQNHCYLLKSNGSPYSSHAAVPRPVYINDPEVKRANLDALKRKLEEIGVKNLALATGENYRLFCPMCKRGDSEEKSFSLSIDRDGGYALWSCFRAKRGFRGGMRAFADSKSSYSTSNQHTQVKPITEVTVQSLQLEPLSNELVGYFDERQLANLLQSCIDRKTRLVGKILHAYILRNGFFTDTFLCNRLIEFYSKCNNTESAHHVFDRMPQKNIYSWNAILCAFCKAGNLDYAYELFDRMPERNAVSCNNLISALVHGGFKGKALDAYDTMISEGLIPTHFTLASVLSACGVALDVGRGRRCHGISIKIGIDMNLYVGNALLSMYAKCGLMRDAIQVFEGMGDPNEVTFTAMMAGLAHTDKVVEALEMFRLMCRKGIPLDSVSFSSILGVCARGLCGESDVYHGSEGVLCYVLGQQVHGLTIRTGFESDPHLGNSLLDMYAKRGDMDNAELIFNNLPQVSVVSWNIMIAGYGQKYQGEKALQCMHRMQYCGVEPDEVTYINTLAACIRSGDIGSGRELFDSMSCQNVSSWNTMLSGYFQNGNHKEAINLFRQMQFRKMQPDRTTLAIILSSCAALGLQEAGKQVHAASVKAAFHTDVYVASGLISMYSKCGKTGNSERIFYSLPEIDIVCWNSIISGFSANSQDKEAFILFKQMQQKGISPSQFSYSTVLSCCSKLSSSFQGRQVHAMVIKDGFMAEVFVGTSLIDMYCKCGDVDAARRFLEMMPCKNIVTWNEMIHGFAQNGRGEDAVCLYKEMIGSGVKPDDITFVAVLTACSHSGMVDAAVEIFNSMHQEYEMEPALEHYTCVIDCLSRAGRFHEAEVLIDKMPYKDDPVLWEVLLSSCRVHANVGLAERAAEELFRLDPQSSVPYVLLANLYTSSGRWDDARVVRELMSDRNVVKDPGYSWVEYQTGIQSVSMDDKINMVDDDVDERCWGS</sequence>
<evidence type="ECO:0000256" key="1">
    <source>
        <dbReference type="ARBA" id="ARBA00006643"/>
    </source>
</evidence>
<feature type="repeat" description="PPR" evidence="3">
    <location>
        <begin position="589"/>
        <end position="623"/>
    </location>
</feature>
<dbReference type="Proteomes" id="UP000593562">
    <property type="component" value="Unassembled WGS sequence"/>
</dbReference>
<dbReference type="PANTHER" id="PTHR47926:SF343">
    <property type="entry name" value="PENTACOTRIPEPTIDE-REPEAT REGION OF PRORP DOMAIN-CONTAINING PROTEIN"/>
    <property type="match status" value="1"/>
</dbReference>
<comment type="similarity">
    <text evidence="1">Belongs to the PPR family. PCMP-H subfamily.</text>
</comment>
<accession>A0A7J7CHW2</accession>
<dbReference type="FunCoup" id="A0A7J7CHW2">
    <property type="interactions" value="337"/>
</dbReference>
<dbReference type="PANTHER" id="PTHR47926">
    <property type="entry name" value="PENTATRICOPEPTIDE REPEAT-CONTAINING PROTEIN"/>
    <property type="match status" value="1"/>
</dbReference>
<dbReference type="FunFam" id="1.25.40.10:FF:000442">
    <property type="entry name" value="Pentatricopeptide repeat-containing protein At3g49710"/>
    <property type="match status" value="1"/>
</dbReference>
<proteinExistence type="inferred from homology"/>
<dbReference type="GO" id="GO:0003723">
    <property type="term" value="F:RNA binding"/>
    <property type="evidence" value="ECO:0007669"/>
    <property type="project" value="InterPro"/>
</dbReference>
<dbReference type="FunFam" id="1.25.40.10:FF:001093">
    <property type="entry name" value="Pentatricopeptide repeat-containing protein At2g34400"/>
    <property type="match status" value="1"/>
</dbReference>
<dbReference type="PROSITE" id="PS51375">
    <property type="entry name" value="PPR"/>
    <property type="match status" value="8"/>
</dbReference>
<organism evidence="4 5">
    <name type="scientific">Tripterygium wilfordii</name>
    <name type="common">Thunder God vine</name>
    <dbReference type="NCBI Taxonomy" id="458696"/>
    <lineage>
        <taxon>Eukaryota</taxon>
        <taxon>Viridiplantae</taxon>
        <taxon>Streptophyta</taxon>
        <taxon>Embryophyta</taxon>
        <taxon>Tracheophyta</taxon>
        <taxon>Spermatophyta</taxon>
        <taxon>Magnoliopsida</taxon>
        <taxon>eudicotyledons</taxon>
        <taxon>Gunneridae</taxon>
        <taxon>Pentapetalae</taxon>
        <taxon>rosids</taxon>
        <taxon>fabids</taxon>
        <taxon>Celastrales</taxon>
        <taxon>Celastraceae</taxon>
        <taxon>Tripterygium</taxon>
    </lineage>
</organism>
<feature type="repeat" description="PPR" evidence="3">
    <location>
        <begin position="826"/>
        <end position="856"/>
    </location>
</feature>
<dbReference type="FunFam" id="1.25.40.10:FF:000782">
    <property type="entry name" value="Pentatricopeptide repeat-containing protein"/>
    <property type="match status" value="1"/>
</dbReference>
<gene>
    <name evidence="4" type="ORF">HS088_TW16G00059</name>
</gene>
<dbReference type="FunFam" id="1.25.40.10:FF:000073">
    <property type="entry name" value="Pentatricopeptide repeat-containing protein chloroplastic"/>
    <property type="match status" value="1"/>
</dbReference>
<feature type="repeat" description="PPR" evidence="3">
    <location>
        <begin position="245"/>
        <end position="275"/>
    </location>
</feature>
<dbReference type="AlphaFoldDB" id="A0A7J7CHW2"/>
<evidence type="ECO:0000313" key="5">
    <source>
        <dbReference type="Proteomes" id="UP000593562"/>
    </source>
</evidence>
<comment type="caution">
    <text evidence="4">The sequence shown here is derived from an EMBL/GenBank/DDBJ whole genome shotgun (WGS) entry which is preliminary data.</text>
</comment>
<feature type="repeat" description="PPR" evidence="3">
    <location>
        <begin position="276"/>
        <end position="310"/>
    </location>
</feature>
<keyword evidence="5" id="KW-1185">Reference proteome</keyword>
<name>A0A7J7CHW2_TRIWF</name>
<dbReference type="NCBIfam" id="TIGR00756">
    <property type="entry name" value="PPR"/>
    <property type="match status" value="10"/>
</dbReference>
<reference evidence="4 5" key="1">
    <citation type="journal article" date="2020" name="Nat. Commun.">
        <title>Genome of Tripterygium wilfordii and identification of cytochrome P450 involved in triptolide biosynthesis.</title>
        <authorList>
            <person name="Tu L."/>
            <person name="Su P."/>
            <person name="Zhang Z."/>
            <person name="Gao L."/>
            <person name="Wang J."/>
            <person name="Hu T."/>
            <person name="Zhou J."/>
            <person name="Zhang Y."/>
            <person name="Zhao Y."/>
            <person name="Liu Y."/>
            <person name="Song Y."/>
            <person name="Tong Y."/>
            <person name="Lu Y."/>
            <person name="Yang J."/>
            <person name="Xu C."/>
            <person name="Jia M."/>
            <person name="Peters R.J."/>
            <person name="Huang L."/>
            <person name="Gao W."/>
        </authorList>
    </citation>
    <scope>NUCLEOTIDE SEQUENCE [LARGE SCALE GENOMIC DNA]</scope>
    <source>
        <strain evidence="5">cv. XIE 37</strain>
        <tissue evidence="4">Leaf</tissue>
    </source>
</reference>
<feature type="repeat" description="PPR" evidence="3">
    <location>
        <begin position="408"/>
        <end position="442"/>
    </location>
</feature>
<dbReference type="InterPro" id="IPR046960">
    <property type="entry name" value="PPR_At4g14850-like_plant"/>
</dbReference>
<evidence type="ECO:0000313" key="4">
    <source>
        <dbReference type="EMBL" id="KAF5733619.1"/>
    </source>
</evidence>
<dbReference type="Gene3D" id="1.25.40.10">
    <property type="entry name" value="Tetratricopeptide repeat domain"/>
    <property type="match status" value="6"/>
</dbReference>
<feature type="repeat" description="PPR" evidence="3">
    <location>
        <begin position="791"/>
        <end position="825"/>
    </location>
</feature>
<keyword evidence="2" id="KW-0677">Repeat</keyword>
<dbReference type="InParanoid" id="A0A7J7CHW2"/>
<protein>
    <submittedName>
        <fullName evidence="4">Pentatricopeptide repeat-containing protein</fullName>
    </submittedName>
</protein>
<dbReference type="Pfam" id="PF01535">
    <property type="entry name" value="PPR"/>
    <property type="match status" value="4"/>
</dbReference>
<dbReference type="EMBL" id="JAAARO010000016">
    <property type="protein sequence ID" value="KAF5733619.1"/>
    <property type="molecule type" value="Genomic_DNA"/>
</dbReference>
<dbReference type="GO" id="GO:0009451">
    <property type="term" value="P:RNA modification"/>
    <property type="evidence" value="ECO:0007669"/>
    <property type="project" value="InterPro"/>
</dbReference>
<dbReference type="Pfam" id="PF13041">
    <property type="entry name" value="PPR_2"/>
    <property type="match status" value="5"/>
</dbReference>
<feature type="repeat" description="PPR" evidence="3">
    <location>
        <begin position="690"/>
        <end position="724"/>
    </location>
</feature>
<dbReference type="Pfam" id="PF12854">
    <property type="entry name" value="PPR_1"/>
    <property type="match status" value="1"/>
</dbReference>
<evidence type="ECO:0000256" key="2">
    <source>
        <dbReference type="ARBA" id="ARBA00022737"/>
    </source>
</evidence>
<dbReference type="InterPro" id="IPR002885">
    <property type="entry name" value="PPR_rpt"/>
</dbReference>
<dbReference type="InterPro" id="IPR046848">
    <property type="entry name" value="E_motif"/>
</dbReference>
<dbReference type="SUPFAM" id="SSF48452">
    <property type="entry name" value="TPR-like"/>
    <property type="match status" value="1"/>
</dbReference>
<dbReference type="FunFam" id="1.25.40.10:FF:000688">
    <property type="entry name" value="Pentatricopeptide repeat-containing protein"/>
    <property type="match status" value="1"/>
</dbReference>
<feature type="repeat" description="PPR" evidence="3">
    <location>
        <begin position="523"/>
        <end position="557"/>
    </location>
</feature>